<dbReference type="InterPro" id="IPR010359">
    <property type="entry name" value="IrrE_HExxH"/>
</dbReference>
<reference evidence="3" key="1">
    <citation type="journal article" date="2014" name="Int. J. Syst. Evol. Microbiol.">
        <title>Complete genome of a new Firmicutes species belonging to the dominant human colonic microbiota ('Ruminococcus bicirculans') reveals two chromosomes and a selective capacity to utilize plant glucans.</title>
        <authorList>
            <consortium name="NISC Comparative Sequencing Program"/>
            <person name="Wegmann U."/>
            <person name="Louis P."/>
            <person name="Goesmann A."/>
            <person name="Henrissat B."/>
            <person name="Duncan S.H."/>
            <person name="Flint H.J."/>
        </authorList>
    </citation>
    <scope>NUCLEOTIDE SEQUENCE</scope>
    <source>
        <strain evidence="3">NBRC 107715</strain>
    </source>
</reference>
<keyword evidence="5" id="KW-1185">Reference proteome</keyword>
<dbReference type="Proteomes" id="UP000321960">
    <property type="component" value="Unassembled WGS sequence"/>
</dbReference>
<evidence type="ECO:0000313" key="3">
    <source>
        <dbReference type="EMBL" id="GLS62207.1"/>
    </source>
</evidence>
<comment type="caution">
    <text evidence="2">The sequence shown here is derived from an EMBL/GenBank/DDBJ whole genome shotgun (WGS) entry which is preliminary data.</text>
</comment>
<dbReference type="EMBL" id="BJZU01000003">
    <property type="protein sequence ID" value="GEP02262.1"/>
    <property type="molecule type" value="Genomic_DNA"/>
</dbReference>
<evidence type="ECO:0000313" key="5">
    <source>
        <dbReference type="Proteomes" id="UP001156856"/>
    </source>
</evidence>
<sequence length="371" mass="41166">MADAAFQADWFSKPGDTLSALMARRALSAGMVAERMGCDTSLVHGLLAGTAAIDEDIAALLAASVGGSVSFWKARQSQFERMLETAATSAPRDEIKAWLKAIPLKNMADAGWIKKPADTHEATKTTLSFFDVVSPQEWYERYTSFGNSFSFRTSPAYESKLGAVAAWLRQGELQAAMVPCARWDADTFRSSLEAVRKLTRAKEPAYFLPRLQSICARAGVAVVIVRAPSGCRASGATRFISPDKAMIILSFRHLSDDHFWFTFFHEAGHLLLHGPEHTYVDGDESENTEKETEADAFSAGVLIPPERTEAMADLRARSEEIMRFAVSLSIAPGIVVGQLQKMGMLDYKQFSWLKRRYTWEQIERALDHPKK</sequence>
<reference evidence="3" key="4">
    <citation type="submission" date="2023-01" db="EMBL/GenBank/DDBJ databases">
        <title>Draft genome sequence of Methylobacterium oxalidis strain NBRC 107715.</title>
        <authorList>
            <person name="Sun Q."/>
            <person name="Mori K."/>
        </authorList>
    </citation>
    <scope>NUCLEOTIDE SEQUENCE</scope>
    <source>
        <strain evidence="3">NBRC 107715</strain>
    </source>
</reference>
<dbReference type="InterPro" id="IPR010982">
    <property type="entry name" value="Lambda_DNA-bd_dom_sf"/>
</dbReference>
<organism evidence="2 4">
    <name type="scientific">Methylobacterium oxalidis</name>
    <dbReference type="NCBI Taxonomy" id="944322"/>
    <lineage>
        <taxon>Bacteria</taxon>
        <taxon>Pseudomonadati</taxon>
        <taxon>Pseudomonadota</taxon>
        <taxon>Alphaproteobacteria</taxon>
        <taxon>Hyphomicrobiales</taxon>
        <taxon>Methylobacteriaceae</taxon>
        <taxon>Methylobacterium</taxon>
    </lineage>
</organism>
<dbReference type="AlphaFoldDB" id="A0A512IX27"/>
<evidence type="ECO:0000259" key="1">
    <source>
        <dbReference type="Pfam" id="PF06114"/>
    </source>
</evidence>
<reference evidence="2 4" key="3">
    <citation type="submission" date="2019-07" db="EMBL/GenBank/DDBJ databases">
        <title>Whole genome shotgun sequence of Methylobacterium oxalidis NBRC 107715.</title>
        <authorList>
            <person name="Hosoyama A."/>
            <person name="Uohara A."/>
            <person name="Ohji S."/>
            <person name="Ichikawa N."/>
        </authorList>
    </citation>
    <scope>NUCLEOTIDE SEQUENCE [LARGE SCALE GENOMIC DNA]</scope>
    <source>
        <strain evidence="2 4">NBRC 107715</strain>
    </source>
</reference>
<dbReference type="GO" id="GO:0003677">
    <property type="term" value="F:DNA binding"/>
    <property type="evidence" value="ECO:0007669"/>
    <property type="project" value="InterPro"/>
</dbReference>
<dbReference type="Gene3D" id="1.10.260.40">
    <property type="entry name" value="lambda repressor-like DNA-binding domains"/>
    <property type="match status" value="1"/>
</dbReference>
<dbReference type="Pfam" id="PF06114">
    <property type="entry name" value="Peptidase_M78"/>
    <property type="match status" value="1"/>
</dbReference>
<proteinExistence type="predicted"/>
<dbReference type="EMBL" id="BSPK01000004">
    <property type="protein sequence ID" value="GLS62207.1"/>
    <property type="molecule type" value="Genomic_DNA"/>
</dbReference>
<evidence type="ECO:0000313" key="4">
    <source>
        <dbReference type="Proteomes" id="UP000321960"/>
    </source>
</evidence>
<dbReference type="SUPFAM" id="SSF47413">
    <property type="entry name" value="lambda repressor-like DNA-binding domains"/>
    <property type="match status" value="1"/>
</dbReference>
<dbReference type="Gene3D" id="1.10.10.2910">
    <property type="match status" value="1"/>
</dbReference>
<dbReference type="OrthoDB" id="9796786at2"/>
<accession>A0A512IX27</accession>
<gene>
    <name evidence="3" type="ORF">GCM10007888_05880</name>
    <name evidence="2" type="ORF">MOX02_03000</name>
</gene>
<evidence type="ECO:0000313" key="2">
    <source>
        <dbReference type="EMBL" id="GEP02262.1"/>
    </source>
</evidence>
<reference evidence="5" key="2">
    <citation type="journal article" date="2019" name="Int. J. Syst. Evol. Microbiol.">
        <title>The Global Catalogue of Microorganisms (GCM) 10K type strain sequencing project: providing services to taxonomists for standard genome sequencing and annotation.</title>
        <authorList>
            <consortium name="The Broad Institute Genomics Platform"/>
            <consortium name="The Broad Institute Genome Sequencing Center for Infectious Disease"/>
            <person name="Wu L."/>
            <person name="Ma J."/>
        </authorList>
    </citation>
    <scope>NUCLEOTIDE SEQUENCE [LARGE SCALE GENOMIC DNA]</scope>
    <source>
        <strain evidence="5">NBRC 107715</strain>
    </source>
</reference>
<name>A0A512IX27_9HYPH</name>
<dbReference type="RefSeq" id="WP_147023934.1">
    <property type="nucleotide sequence ID" value="NZ_BJZU01000003.1"/>
</dbReference>
<protein>
    <submittedName>
        <fullName evidence="2">XRE family transcriptional regulator</fullName>
    </submittedName>
</protein>
<feature type="domain" description="IrrE N-terminal-like" evidence="1">
    <location>
        <begin position="222"/>
        <end position="328"/>
    </location>
</feature>
<dbReference type="Proteomes" id="UP001156856">
    <property type="component" value="Unassembled WGS sequence"/>
</dbReference>